<reference evidence="2 3" key="1">
    <citation type="submission" date="2018-04" db="EMBL/GenBank/DDBJ databases">
        <title>Novel Campyloabacter and Helicobacter Species and Strains.</title>
        <authorList>
            <person name="Mannion A.J."/>
            <person name="Shen Z."/>
            <person name="Fox J.G."/>
        </authorList>
    </citation>
    <scope>NUCLEOTIDE SEQUENCE [LARGE SCALE GENOMIC DNA]</scope>
    <source>
        <strain evidence="2 3">MIT 04-9366</strain>
    </source>
</reference>
<dbReference type="EMBL" id="NXLV01000005">
    <property type="protein sequence ID" value="RDU70927.1"/>
    <property type="molecule type" value="Genomic_DNA"/>
</dbReference>
<dbReference type="AlphaFoldDB" id="A0A3D8J078"/>
<feature type="chain" id="PRO_5017641547" description="Outer membrane beta-barrel protein" evidence="1">
    <location>
        <begin position="19"/>
        <end position="207"/>
    </location>
</feature>
<organism evidence="2 3">
    <name type="scientific">Helicobacter brantae</name>
    <dbReference type="NCBI Taxonomy" id="375927"/>
    <lineage>
        <taxon>Bacteria</taxon>
        <taxon>Pseudomonadati</taxon>
        <taxon>Campylobacterota</taxon>
        <taxon>Epsilonproteobacteria</taxon>
        <taxon>Campylobacterales</taxon>
        <taxon>Helicobacteraceae</taxon>
        <taxon>Helicobacter</taxon>
    </lineage>
</organism>
<name>A0A3D8J078_9HELI</name>
<protein>
    <recommendedName>
        <fullName evidence="4">Outer membrane beta-barrel protein</fullName>
    </recommendedName>
</protein>
<evidence type="ECO:0000313" key="2">
    <source>
        <dbReference type="EMBL" id="RDU70927.1"/>
    </source>
</evidence>
<comment type="caution">
    <text evidence="2">The sequence shown here is derived from an EMBL/GenBank/DDBJ whole genome shotgun (WGS) entry which is preliminary data.</text>
</comment>
<dbReference type="Proteomes" id="UP000257045">
    <property type="component" value="Unassembled WGS sequence"/>
</dbReference>
<keyword evidence="3" id="KW-1185">Reference proteome</keyword>
<accession>A0A3D8J078</accession>
<feature type="signal peptide" evidence="1">
    <location>
        <begin position="1"/>
        <end position="18"/>
    </location>
</feature>
<dbReference type="RefSeq" id="WP_115569416.1">
    <property type="nucleotide sequence ID" value="NZ_NXLV01000005.1"/>
</dbReference>
<keyword evidence="1" id="KW-0732">Signal</keyword>
<sequence length="207" mass="23059">MRLKVLAYIFALFSTLKAQEWVLPSEDWFYFGVEGGASYSMVYDWSFSWRKGLDVDRIGNGIEANLGVSWGKEYRNGFVWGINFSYAYGFYKGKDNTILSEVKNGDNLRGQNFQFGSTLAGLIFLPSNKSDFLPAIQLGVDLGLLFQGISKGSDLVAFGVSPTFGLRGGFSAVIDKGYQIDILLKAPISSFISHRFALSVGFKKLFW</sequence>
<evidence type="ECO:0000256" key="1">
    <source>
        <dbReference type="SAM" id="SignalP"/>
    </source>
</evidence>
<evidence type="ECO:0000313" key="3">
    <source>
        <dbReference type="Proteomes" id="UP000257045"/>
    </source>
</evidence>
<gene>
    <name evidence="2" type="ORF">CQA58_03885</name>
</gene>
<evidence type="ECO:0008006" key="4">
    <source>
        <dbReference type="Google" id="ProtNLM"/>
    </source>
</evidence>
<proteinExistence type="predicted"/>